<evidence type="ECO:0000313" key="9">
    <source>
        <dbReference type="Proteomes" id="UP000198372"/>
    </source>
</evidence>
<comment type="subcellular location">
    <subcellularLocation>
        <location evidence="1">Nucleus</location>
    </subcellularLocation>
</comment>
<dbReference type="GO" id="GO:0005634">
    <property type="term" value="C:nucleus"/>
    <property type="evidence" value="ECO:0007669"/>
    <property type="project" value="UniProtKB-SubCell"/>
</dbReference>
<dbReference type="PANTHER" id="PTHR33572:SF18">
    <property type="entry name" value="SPORE DEVELOPMENT REGULATOR VOSA"/>
    <property type="match status" value="1"/>
</dbReference>
<feature type="compositionally biased region" description="Basic and acidic residues" evidence="6">
    <location>
        <begin position="74"/>
        <end position="88"/>
    </location>
</feature>
<dbReference type="STRING" id="269621.A0A238FKD8"/>
<proteinExistence type="predicted"/>
<feature type="region of interest" description="Disordered" evidence="6">
    <location>
        <begin position="233"/>
        <end position="338"/>
    </location>
</feature>
<gene>
    <name evidence="8" type="ORF">BQ2448_6684</name>
</gene>
<dbReference type="InterPro" id="IPR038491">
    <property type="entry name" value="Velvet_dom_sf"/>
</dbReference>
<evidence type="ECO:0000256" key="2">
    <source>
        <dbReference type="ARBA" id="ARBA00022969"/>
    </source>
</evidence>
<dbReference type="AlphaFoldDB" id="A0A238FKD8"/>
<feature type="compositionally biased region" description="Pro residues" evidence="6">
    <location>
        <begin position="451"/>
        <end position="460"/>
    </location>
</feature>
<dbReference type="GO" id="GO:0030435">
    <property type="term" value="P:sporulation resulting in formation of a cellular spore"/>
    <property type="evidence" value="ECO:0007669"/>
    <property type="project" value="UniProtKB-KW"/>
</dbReference>
<keyword evidence="9" id="KW-1185">Reference proteome</keyword>
<dbReference type="Gene3D" id="2.60.40.3960">
    <property type="entry name" value="Velvet domain"/>
    <property type="match status" value="1"/>
</dbReference>
<dbReference type="PROSITE" id="PS51821">
    <property type="entry name" value="VELVET"/>
    <property type="match status" value="1"/>
</dbReference>
<accession>A0A238FKD8</accession>
<evidence type="ECO:0000259" key="7">
    <source>
        <dbReference type="PROSITE" id="PS51821"/>
    </source>
</evidence>
<feature type="region of interest" description="Disordered" evidence="6">
    <location>
        <begin position="422"/>
        <end position="465"/>
    </location>
</feature>
<evidence type="ECO:0000256" key="6">
    <source>
        <dbReference type="SAM" id="MobiDB-lite"/>
    </source>
</evidence>
<feature type="compositionally biased region" description="Acidic residues" evidence="6">
    <location>
        <begin position="96"/>
        <end position="106"/>
    </location>
</feature>
<feature type="domain" description="Velvet" evidence="7">
    <location>
        <begin position="1"/>
        <end position="232"/>
    </location>
</feature>
<reference evidence="9" key="1">
    <citation type="submission" date="2016-09" db="EMBL/GenBank/DDBJ databases">
        <authorList>
            <person name="Jeantristanb JTB J.-T."/>
            <person name="Ricardo R."/>
        </authorList>
    </citation>
    <scope>NUCLEOTIDE SEQUENCE [LARGE SCALE GENOMIC DNA]</scope>
</reference>
<feature type="region of interest" description="Disordered" evidence="6">
    <location>
        <begin position="1"/>
        <end position="109"/>
    </location>
</feature>
<keyword evidence="4" id="KW-0804">Transcription</keyword>
<feature type="compositionally biased region" description="Low complexity" evidence="6">
    <location>
        <begin position="505"/>
        <end position="518"/>
    </location>
</feature>
<feature type="compositionally biased region" description="Acidic residues" evidence="6">
    <location>
        <begin position="252"/>
        <end position="263"/>
    </location>
</feature>
<sequence length="619" mass="68519">MYEMDMRQQPVQARMAGAGSRADRRPLDPPPIIRLRIRQPKVDRRGRDCSSTAAAAATMPTGALVSAKSPLGARSRESSRNRPGKDMNKNSQGDGDNVDDAADGNDEAVTYTSPSMTHTLFCFASLVGADHDKELYQLSGSRSMHVTGSVVSSLFHLKDQSCFVFPDLSVRTEGKFRFKMSLFEIMEDGVRYCTSIFTDPFQVYSSKRFPGMTKSTELSKAFAEQGLRLRIRRPGVTERDERDERDVRDERDEREEEDDAEDGDTNRNRMLQTSRPLSVQYPVHHEQFGQRAGGYRHSLPHSAPSRITPSPTNEVRRRHSSHSSWPSPDDSSTRYDGHSVPYHSRTVFCAAPPIFHRPIAYPNGTPTPSSTSARGHSPFAHRPGYATSEQAYGTNRAALPPQAHPSAHVQAATAYPPPYTGSPYPFGRARPAPTPLYVPNPNDGYASRPQQLPPLPPPPQQQVYPRLAPAMPYDRSDRIIGSPPLASVTLPPLREHRSLMQIRESSGAGPSSSLPPLSVRHASWSSVPPKISRDSPLTGDIRSHKMRKIEGNSAGGGGEPPRPIKTERRDSDPDQMQMDHHRTHLPQLPPIKSNNHLSRLLGTTAKNPKAVDSDEPLFV</sequence>
<feature type="compositionally biased region" description="Polar residues" evidence="6">
    <location>
        <begin position="364"/>
        <end position="374"/>
    </location>
</feature>
<evidence type="ECO:0000313" key="8">
    <source>
        <dbReference type="EMBL" id="SCV74252.1"/>
    </source>
</evidence>
<dbReference type="InterPro" id="IPR037525">
    <property type="entry name" value="Velvet_dom"/>
</dbReference>
<dbReference type="PANTHER" id="PTHR33572">
    <property type="entry name" value="SPORE DEVELOPMENT REGULATOR VOSA"/>
    <property type="match status" value="1"/>
</dbReference>
<keyword evidence="5" id="KW-0539">Nucleus</keyword>
<feature type="region of interest" description="Disordered" evidence="6">
    <location>
        <begin position="504"/>
        <end position="619"/>
    </location>
</feature>
<feature type="compositionally biased region" description="Polar residues" evidence="6">
    <location>
        <begin position="268"/>
        <end position="277"/>
    </location>
</feature>
<dbReference type="Pfam" id="PF11754">
    <property type="entry name" value="Velvet"/>
    <property type="match status" value="1"/>
</dbReference>
<evidence type="ECO:0000256" key="5">
    <source>
        <dbReference type="ARBA" id="ARBA00023242"/>
    </source>
</evidence>
<evidence type="ECO:0000256" key="1">
    <source>
        <dbReference type="ARBA" id="ARBA00004123"/>
    </source>
</evidence>
<dbReference type="OrthoDB" id="5599552at2759"/>
<evidence type="ECO:0000256" key="3">
    <source>
        <dbReference type="ARBA" id="ARBA00023015"/>
    </source>
</evidence>
<name>A0A238FKD8_9BASI</name>
<dbReference type="EMBL" id="FMSP01000020">
    <property type="protein sequence ID" value="SCV74252.1"/>
    <property type="molecule type" value="Genomic_DNA"/>
</dbReference>
<feature type="region of interest" description="Disordered" evidence="6">
    <location>
        <begin position="360"/>
        <end position="385"/>
    </location>
</feature>
<protein>
    <submittedName>
        <fullName evidence="8">BQ2448_6684 protein</fullName>
    </submittedName>
</protein>
<dbReference type="Proteomes" id="UP000198372">
    <property type="component" value="Unassembled WGS sequence"/>
</dbReference>
<feature type="compositionally biased region" description="Basic and acidic residues" evidence="6">
    <location>
        <begin position="562"/>
        <end position="580"/>
    </location>
</feature>
<dbReference type="InterPro" id="IPR021740">
    <property type="entry name" value="Velvet"/>
</dbReference>
<keyword evidence="3" id="KW-0805">Transcription regulation</keyword>
<organism evidence="8 9">
    <name type="scientific">Microbotryum intermedium</name>
    <dbReference type="NCBI Taxonomy" id="269621"/>
    <lineage>
        <taxon>Eukaryota</taxon>
        <taxon>Fungi</taxon>
        <taxon>Dikarya</taxon>
        <taxon>Basidiomycota</taxon>
        <taxon>Pucciniomycotina</taxon>
        <taxon>Microbotryomycetes</taxon>
        <taxon>Microbotryales</taxon>
        <taxon>Microbotryaceae</taxon>
        <taxon>Microbotryum</taxon>
    </lineage>
</organism>
<evidence type="ECO:0000256" key="4">
    <source>
        <dbReference type="ARBA" id="ARBA00023163"/>
    </source>
</evidence>
<keyword evidence="2" id="KW-0749">Sporulation</keyword>
<feature type="compositionally biased region" description="Basic and acidic residues" evidence="6">
    <location>
        <begin position="235"/>
        <end position="251"/>
    </location>
</feature>